<proteinExistence type="inferred from homology"/>
<evidence type="ECO:0000313" key="8">
    <source>
        <dbReference type="EMBL" id="PIM52672.1"/>
    </source>
</evidence>
<feature type="transmembrane region" description="Helical" evidence="6">
    <location>
        <begin position="226"/>
        <end position="251"/>
    </location>
</feature>
<keyword evidence="9" id="KW-1185">Reference proteome</keyword>
<feature type="domain" description="EamA" evidence="7">
    <location>
        <begin position="173"/>
        <end position="303"/>
    </location>
</feature>
<keyword evidence="5 6" id="KW-0472">Membrane</keyword>
<feature type="transmembrane region" description="Helical" evidence="6">
    <location>
        <begin position="23"/>
        <end position="41"/>
    </location>
</feature>
<feature type="transmembrane region" description="Helical" evidence="6">
    <location>
        <begin position="107"/>
        <end position="125"/>
    </location>
</feature>
<evidence type="ECO:0000256" key="1">
    <source>
        <dbReference type="ARBA" id="ARBA00004141"/>
    </source>
</evidence>
<dbReference type="Proteomes" id="UP000231501">
    <property type="component" value="Unassembled WGS sequence"/>
</dbReference>
<dbReference type="Pfam" id="PF00892">
    <property type="entry name" value="EamA"/>
    <property type="match status" value="2"/>
</dbReference>
<feature type="transmembrane region" description="Helical" evidence="6">
    <location>
        <begin position="53"/>
        <end position="70"/>
    </location>
</feature>
<dbReference type="EMBL" id="PEOG01000033">
    <property type="protein sequence ID" value="PIM52672.1"/>
    <property type="molecule type" value="Genomic_DNA"/>
</dbReference>
<feature type="transmembrane region" description="Helical" evidence="6">
    <location>
        <begin position="137"/>
        <end position="155"/>
    </location>
</feature>
<reference evidence="8 9" key="1">
    <citation type="submission" date="2017-11" db="EMBL/GenBank/DDBJ databases">
        <title>Draft genome sequence of Mitsuaria sp. HWN-4.</title>
        <authorList>
            <person name="Gundlapally S.R."/>
        </authorList>
    </citation>
    <scope>NUCLEOTIDE SEQUENCE [LARGE SCALE GENOMIC DNA]</scope>
    <source>
        <strain evidence="8 9">HWN-4</strain>
    </source>
</reference>
<feature type="transmembrane region" description="Helical" evidence="6">
    <location>
        <begin position="167"/>
        <end position="189"/>
    </location>
</feature>
<feature type="domain" description="EamA" evidence="7">
    <location>
        <begin position="27"/>
        <end position="154"/>
    </location>
</feature>
<organism evidence="8 9">
    <name type="scientific">Roseateles chitinivorans</name>
    <dbReference type="NCBI Taxonomy" id="2917965"/>
    <lineage>
        <taxon>Bacteria</taxon>
        <taxon>Pseudomonadati</taxon>
        <taxon>Pseudomonadota</taxon>
        <taxon>Betaproteobacteria</taxon>
        <taxon>Burkholderiales</taxon>
        <taxon>Sphaerotilaceae</taxon>
        <taxon>Roseateles</taxon>
    </lineage>
</organism>
<evidence type="ECO:0000256" key="5">
    <source>
        <dbReference type="ARBA" id="ARBA00023136"/>
    </source>
</evidence>
<dbReference type="PANTHER" id="PTHR32322">
    <property type="entry name" value="INNER MEMBRANE TRANSPORTER"/>
    <property type="match status" value="1"/>
</dbReference>
<feature type="transmembrane region" description="Helical" evidence="6">
    <location>
        <begin position="263"/>
        <end position="281"/>
    </location>
</feature>
<dbReference type="AlphaFoldDB" id="A0A2G9C8J9"/>
<comment type="subcellular location">
    <subcellularLocation>
        <location evidence="1">Membrane</location>
        <topology evidence="1">Multi-pass membrane protein</topology>
    </subcellularLocation>
</comment>
<keyword evidence="3 6" id="KW-0812">Transmembrane</keyword>
<protein>
    <submittedName>
        <fullName evidence="8">EamA family transporter</fullName>
    </submittedName>
</protein>
<keyword evidence="4 6" id="KW-1133">Transmembrane helix</keyword>
<evidence type="ECO:0000256" key="2">
    <source>
        <dbReference type="ARBA" id="ARBA00007362"/>
    </source>
</evidence>
<dbReference type="GO" id="GO:0016020">
    <property type="term" value="C:membrane"/>
    <property type="evidence" value="ECO:0007669"/>
    <property type="project" value="UniProtKB-SubCell"/>
</dbReference>
<evidence type="ECO:0000256" key="6">
    <source>
        <dbReference type="SAM" id="Phobius"/>
    </source>
</evidence>
<dbReference type="SUPFAM" id="SSF103481">
    <property type="entry name" value="Multidrug resistance efflux transporter EmrE"/>
    <property type="match status" value="2"/>
</dbReference>
<accession>A0A2G9C8J9</accession>
<evidence type="ECO:0000256" key="4">
    <source>
        <dbReference type="ARBA" id="ARBA00022989"/>
    </source>
</evidence>
<dbReference type="InterPro" id="IPR050638">
    <property type="entry name" value="AA-Vitamin_Transporters"/>
</dbReference>
<feature type="transmembrane region" description="Helical" evidence="6">
    <location>
        <begin position="201"/>
        <end position="220"/>
    </location>
</feature>
<dbReference type="PANTHER" id="PTHR32322:SF2">
    <property type="entry name" value="EAMA DOMAIN-CONTAINING PROTEIN"/>
    <property type="match status" value="1"/>
</dbReference>
<evidence type="ECO:0000313" key="9">
    <source>
        <dbReference type="Proteomes" id="UP000231501"/>
    </source>
</evidence>
<comment type="caution">
    <text evidence="8">The sequence shown here is derived from an EMBL/GenBank/DDBJ whole genome shotgun (WGS) entry which is preliminary data.</text>
</comment>
<sequence>MRPRAGGRYRSLPHIMSTVSDRWLFWGPTLIWASTWHVILYQLGSGVPILNSVAWRFGLAALMLAGFARWQKWSLKLPLSAHGLMLATGIVQYSGNYFSVYEAERHIPSGLVAVLFCLMVFGNALSGRIFFGQRVTGRFLAASAGAVAGVVMIFWPEIASTGARPTAAYGLAIGLAAVLAACIGNVLTLTLTRRGLPLVPVLAWSMGYGAVFLLAASVATGQGLNFAWTASYLLSLLYLAVFGSVIAFVLYFKLAQRQGTARAALTGVVIPVIALGISAIFEGWRPTLLALVGMVLCLGSIYAATRPQR</sequence>
<evidence type="ECO:0000256" key="3">
    <source>
        <dbReference type="ARBA" id="ARBA00022692"/>
    </source>
</evidence>
<comment type="similarity">
    <text evidence="2">Belongs to the EamA transporter family.</text>
</comment>
<gene>
    <name evidence="8" type="ORF">CS062_13545</name>
</gene>
<name>A0A2G9C8J9_9BURK</name>
<dbReference type="InterPro" id="IPR037185">
    <property type="entry name" value="EmrE-like"/>
</dbReference>
<dbReference type="InterPro" id="IPR000620">
    <property type="entry name" value="EamA_dom"/>
</dbReference>
<feature type="transmembrane region" description="Helical" evidence="6">
    <location>
        <begin position="287"/>
        <end position="305"/>
    </location>
</feature>
<feature type="transmembrane region" description="Helical" evidence="6">
    <location>
        <begin position="77"/>
        <end position="95"/>
    </location>
</feature>
<evidence type="ECO:0000259" key="7">
    <source>
        <dbReference type="Pfam" id="PF00892"/>
    </source>
</evidence>